<organism evidence="6 7">
    <name type="scientific">Pseudoclavibacter chungangensis</name>
    <dbReference type="NCBI Taxonomy" id="587635"/>
    <lineage>
        <taxon>Bacteria</taxon>
        <taxon>Bacillati</taxon>
        <taxon>Actinomycetota</taxon>
        <taxon>Actinomycetes</taxon>
        <taxon>Micrococcales</taxon>
        <taxon>Microbacteriaceae</taxon>
        <taxon>Pseudoclavibacter</taxon>
    </lineage>
</organism>
<evidence type="ECO:0000313" key="6">
    <source>
        <dbReference type="EMBL" id="KAB1658059.1"/>
    </source>
</evidence>
<comment type="caution">
    <text evidence="6">The sequence shown here is derived from an EMBL/GenBank/DDBJ whole genome shotgun (WGS) entry which is preliminary data.</text>
</comment>
<dbReference type="InterPro" id="IPR011044">
    <property type="entry name" value="Quino_amine_DH_bsu"/>
</dbReference>
<feature type="signal peptide" evidence="3">
    <location>
        <begin position="1"/>
        <end position="20"/>
    </location>
</feature>
<dbReference type="PANTHER" id="PTHR46928:SF1">
    <property type="entry name" value="MESENCHYME-SPECIFIC CELL SURFACE GLYCOPROTEIN"/>
    <property type="match status" value="1"/>
</dbReference>
<dbReference type="OrthoDB" id="1016457at2"/>
<dbReference type="Pfam" id="PF22494">
    <property type="entry name" value="choice_anch_I"/>
    <property type="match status" value="1"/>
</dbReference>
<dbReference type="PANTHER" id="PTHR46928">
    <property type="entry name" value="MESENCHYME-SPECIFIC CELL SURFACE GLYCOPROTEIN"/>
    <property type="match status" value="1"/>
</dbReference>
<keyword evidence="3" id="KW-0732">Signal</keyword>
<evidence type="ECO:0000256" key="2">
    <source>
        <dbReference type="SAM" id="Phobius"/>
    </source>
</evidence>
<keyword evidence="2" id="KW-0472">Membrane</keyword>
<keyword evidence="2" id="KW-0812">Transmembrane</keyword>
<feature type="region of interest" description="Disordered" evidence="1">
    <location>
        <begin position="760"/>
        <end position="800"/>
    </location>
</feature>
<dbReference type="Proteomes" id="UP000467240">
    <property type="component" value="Unassembled WGS sequence"/>
</dbReference>
<feature type="domain" description="Phytase-like" evidence="4">
    <location>
        <begin position="468"/>
        <end position="742"/>
    </location>
</feature>
<accession>A0A7J5BUN5</accession>
<evidence type="ECO:0000259" key="4">
    <source>
        <dbReference type="Pfam" id="PF13449"/>
    </source>
</evidence>
<evidence type="ECO:0000259" key="5">
    <source>
        <dbReference type="Pfam" id="PF22494"/>
    </source>
</evidence>
<name>A0A7J5BUN5_9MICO</name>
<evidence type="ECO:0000313" key="7">
    <source>
        <dbReference type="Proteomes" id="UP000467240"/>
    </source>
</evidence>
<dbReference type="SUPFAM" id="SSF50969">
    <property type="entry name" value="YVTN repeat-like/Quinoprotein amine dehydrogenase"/>
    <property type="match status" value="1"/>
</dbReference>
<evidence type="ECO:0000256" key="1">
    <source>
        <dbReference type="SAM" id="MobiDB-lite"/>
    </source>
</evidence>
<dbReference type="InterPro" id="IPR055188">
    <property type="entry name" value="Choice_anch_I"/>
</dbReference>
<dbReference type="InterPro" id="IPR015943">
    <property type="entry name" value="WD40/YVTN_repeat-like_dom_sf"/>
</dbReference>
<evidence type="ECO:0000256" key="3">
    <source>
        <dbReference type="SAM" id="SignalP"/>
    </source>
</evidence>
<feature type="chain" id="PRO_5039610572" evidence="3">
    <location>
        <begin position="21"/>
        <end position="839"/>
    </location>
</feature>
<gene>
    <name evidence="6" type="ORF">F8O01_06905</name>
</gene>
<keyword evidence="7" id="KW-1185">Reference proteome</keyword>
<keyword evidence="2" id="KW-1133">Transmembrane helix</keyword>
<dbReference type="EMBL" id="WBJZ01000007">
    <property type="protein sequence ID" value="KAB1658059.1"/>
    <property type="molecule type" value="Genomic_DNA"/>
</dbReference>
<dbReference type="InterPro" id="IPR052956">
    <property type="entry name" value="Mesenchyme-surface_protein"/>
</dbReference>
<dbReference type="InterPro" id="IPR027372">
    <property type="entry name" value="Phytase-like_dom"/>
</dbReference>
<proteinExistence type="predicted"/>
<feature type="domain" description="Choice-of-anchor I" evidence="5">
    <location>
        <begin position="317"/>
        <end position="404"/>
    </location>
</feature>
<feature type="transmembrane region" description="Helical" evidence="2">
    <location>
        <begin position="810"/>
        <end position="829"/>
    </location>
</feature>
<reference evidence="6 7" key="1">
    <citation type="submission" date="2019-09" db="EMBL/GenBank/DDBJ databases">
        <title>Phylogeny of genus Pseudoclavibacter and closely related genus.</title>
        <authorList>
            <person name="Li Y."/>
        </authorList>
    </citation>
    <scope>NUCLEOTIDE SEQUENCE [LARGE SCALE GENOMIC DNA]</scope>
    <source>
        <strain evidence="6 7">DSM 23821</strain>
    </source>
</reference>
<dbReference type="Gene3D" id="2.130.10.10">
    <property type="entry name" value="YVTN repeat-like/Quinoprotein amine dehydrogenase"/>
    <property type="match status" value="1"/>
</dbReference>
<sequence>MRRSALATAAVVALGASAFAAAPALATPGDAFHRTATYPVYLNVPEGMDPADETVAEISTVTPDGQTLVYTDAAGKRIGFVDLSDPNAPAGLGTVSLASLGHADDQPTSVAVAGDYVLVVIDETGGAFTEPKGRVDVLRIADRERVASIDLKGQPDSIAVSKDGAYATIAIENQRDEDAGDGGLPQLPGGFLQVIELAGTPDAWTADPVPFVQHDGQALPSFVAAGLDTPEDPEPEYVSINGRNEVAVTLQENNGVVIVDLATREIERVFSAGTVDLTGIDATKDGELVADDSLNDVPREPDAVGWVDDDHLATANEGDWKGGSRGWTVFSASGDVVWDAGNSFEHIAMRYSLANEDRAAKKGSEPEGLAIAEFDGVPYAFVASERSNFVAVYDVSDPAAPVFSQILFTTNGPEGVLPIPSRGLLAVSSETDDAKAGVRSAVNVYQLGAGTPSQPSIESADVDGTPIGWTALGALSADPVDANTLYSATDAALATSRLYTIDVSSAPAVITSTIPVTKDGAAATYDVEGVFKRPQGGFWLASEGATGPENRVVRTDDAGVVQEEIALPEDVSSHIGKWGLEGVTATTDADGRELVYVAVQRPLWVDPAASPLEPLEGASTTRIGQYDVAAGTWNWFGYELESTSTSGDWLGLSEIVAVDEDTLAVIERDKLNGPNAAIKRIYTIDVPATGSGETRDALTVLPKTLALDVLPELQATNGWTQEKLEGLTIGADGRVFAVTDNDGLDDATGETVFLRLGTSEELFGASTTPEPTTTGTPGATDGAGTPAPSTPTTAGTDGALASTGADGVPWVMLAIAAAAALAGATALTLRHRRTLHRRG</sequence>
<feature type="compositionally biased region" description="Low complexity" evidence="1">
    <location>
        <begin position="764"/>
        <end position="799"/>
    </location>
</feature>
<dbReference type="Pfam" id="PF13449">
    <property type="entry name" value="Phytase-like"/>
    <property type="match status" value="1"/>
</dbReference>
<protein>
    <submittedName>
        <fullName evidence="6">Esterase-like activity of phytase family protein</fullName>
    </submittedName>
</protein>
<dbReference type="AlphaFoldDB" id="A0A7J5BUN5"/>